<dbReference type="InterPro" id="IPR000836">
    <property type="entry name" value="PRTase_dom"/>
</dbReference>
<dbReference type="EC" id="2.4.2.7" evidence="7 12"/>
<keyword evidence="10 12" id="KW-0808">Transferase</keyword>
<evidence type="ECO:0000256" key="5">
    <source>
        <dbReference type="ARBA" id="ARBA00008391"/>
    </source>
</evidence>
<dbReference type="GO" id="GO:0006166">
    <property type="term" value="P:purine ribonucleoside salvage"/>
    <property type="evidence" value="ECO:0007669"/>
    <property type="project" value="UniProtKB-UniRule"/>
</dbReference>
<evidence type="ECO:0000256" key="2">
    <source>
        <dbReference type="ARBA" id="ARBA00003968"/>
    </source>
</evidence>
<evidence type="ECO:0000256" key="6">
    <source>
        <dbReference type="ARBA" id="ARBA00011738"/>
    </source>
</evidence>
<keyword evidence="8 12" id="KW-0963">Cytoplasm</keyword>
<dbReference type="PANTHER" id="PTHR32315:SF3">
    <property type="entry name" value="ADENINE PHOSPHORIBOSYLTRANSFERASE"/>
    <property type="match status" value="1"/>
</dbReference>
<dbReference type="Gene3D" id="3.40.50.2020">
    <property type="match status" value="1"/>
</dbReference>
<comment type="function">
    <text evidence="2 12">Catalyzes a salvage reaction resulting in the formation of AMP, that is energically less costly than de novo synthesis.</text>
</comment>
<dbReference type="EMBL" id="QFKX01000004">
    <property type="protein sequence ID" value="PWH05885.1"/>
    <property type="molecule type" value="Genomic_DNA"/>
</dbReference>
<evidence type="ECO:0000256" key="11">
    <source>
        <dbReference type="ARBA" id="ARBA00022726"/>
    </source>
</evidence>
<evidence type="ECO:0000256" key="3">
    <source>
        <dbReference type="ARBA" id="ARBA00004496"/>
    </source>
</evidence>
<comment type="subunit">
    <text evidence="6 12">Homodimer.</text>
</comment>
<dbReference type="Pfam" id="PF00156">
    <property type="entry name" value="Pribosyltran"/>
    <property type="match status" value="1"/>
</dbReference>
<dbReference type="InterPro" id="IPR050054">
    <property type="entry name" value="UPRTase/APRTase"/>
</dbReference>
<dbReference type="CDD" id="cd06223">
    <property type="entry name" value="PRTases_typeI"/>
    <property type="match status" value="1"/>
</dbReference>
<accession>A0A2U2RJB9</accession>
<dbReference type="NCBIfam" id="NF002634">
    <property type="entry name" value="PRK02304.1-3"/>
    <property type="match status" value="1"/>
</dbReference>
<comment type="subcellular location">
    <subcellularLocation>
        <location evidence="3 12">Cytoplasm</location>
    </subcellularLocation>
</comment>
<comment type="pathway">
    <text evidence="4 12">Purine metabolism; AMP biosynthesis via salvage pathway; AMP from adenine: step 1/1.</text>
</comment>
<dbReference type="GO" id="GO:0002055">
    <property type="term" value="F:adenine binding"/>
    <property type="evidence" value="ECO:0007669"/>
    <property type="project" value="TreeGrafter"/>
</dbReference>
<dbReference type="PANTHER" id="PTHR32315">
    <property type="entry name" value="ADENINE PHOSPHORIBOSYLTRANSFERASE"/>
    <property type="match status" value="1"/>
</dbReference>
<name>A0A2U2RJB9_9MICO</name>
<keyword evidence="11 12" id="KW-0660">Purine salvage</keyword>
<evidence type="ECO:0000256" key="10">
    <source>
        <dbReference type="ARBA" id="ARBA00022679"/>
    </source>
</evidence>
<dbReference type="NCBIfam" id="NF002636">
    <property type="entry name" value="PRK02304.1-5"/>
    <property type="match status" value="1"/>
</dbReference>
<comment type="caution">
    <text evidence="14">The sequence shown here is derived from an EMBL/GenBank/DDBJ whole genome shotgun (WGS) entry which is preliminary data.</text>
</comment>
<protein>
    <recommendedName>
        <fullName evidence="7 12">Adenine phosphoribosyltransferase</fullName>
        <shortName evidence="12">APRT</shortName>
        <ecNumber evidence="7 12">2.4.2.7</ecNumber>
    </recommendedName>
</protein>
<dbReference type="GO" id="GO:0005737">
    <property type="term" value="C:cytoplasm"/>
    <property type="evidence" value="ECO:0007669"/>
    <property type="project" value="UniProtKB-SubCell"/>
</dbReference>
<comment type="similarity">
    <text evidence="5 12">Belongs to the purine/pyrimidine phosphoribosyltransferase family.</text>
</comment>
<comment type="catalytic activity">
    <reaction evidence="1 12">
        <text>AMP + diphosphate = 5-phospho-alpha-D-ribose 1-diphosphate + adenine</text>
        <dbReference type="Rhea" id="RHEA:16609"/>
        <dbReference type="ChEBI" id="CHEBI:16708"/>
        <dbReference type="ChEBI" id="CHEBI:33019"/>
        <dbReference type="ChEBI" id="CHEBI:58017"/>
        <dbReference type="ChEBI" id="CHEBI:456215"/>
        <dbReference type="EC" id="2.4.2.7"/>
    </reaction>
</comment>
<evidence type="ECO:0000256" key="1">
    <source>
        <dbReference type="ARBA" id="ARBA00000868"/>
    </source>
</evidence>
<dbReference type="GO" id="GO:0044209">
    <property type="term" value="P:AMP salvage"/>
    <property type="evidence" value="ECO:0007669"/>
    <property type="project" value="UniProtKB-UniRule"/>
</dbReference>
<keyword evidence="15" id="KW-1185">Reference proteome</keyword>
<proteinExistence type="inferred from homology"/>
<dbReference type="InterPro" id="IPR005764">
    <property type="entry name" value="Ade_phspho_trans"/>
</dbReference>
<evidence type="ECO:0000313" key="14">
    <source>
        <dbReference type="EMBL" id="PWH05885.1"/>
    </source>
</evidence>
<evidence type="ECO:0000313" key="15">
    <source>
        <dbReference type="Proteomes" id="UP000245590"/>
    </source>
</evidence>
<dbReference type="GO" id="GO:0016208">
    <property type="term" value="F:AMP binding"/>
    <property type="evidence" value="ECO:0007669"/>
    <property type="project" value="TreeGrafter"/>
</dbReference>
<keyword evidence="9 12" id="KW-0328">Glycosyltransferase</keyword>
<dbReference type="HAMAP" id="MF_00004">
    <property type="entry name" value="Aden_phosphoribosyltr"/>
    <property type="match status" value="1"/>
</dbReference>
<dbReference type="GO" id="GO:0006168">
    <property type="term" value="P:adenine salvage"/>
    <property type="evidence" value="ECO:0007669"/>
    <property type="project" value="InterPro"/>
</dbReference>
<dbReference type="SUPFAM" id="SSF53271">
    <property type="entry name" value="PRTase-like"/>
    <property type="match status" value="1"/>
</dbReference>
<evidence type="ECO:0000256" key="4">
    <source>
        <dbReference type="ARBA" id="ARBA00004659"/>
    </source>
</evidence>
<sequence>MTPALLEPSQLEALMSSHIETFPDFPEPGVLFRDITPLLRDPEAFRAIIGHWGAVLPKEIDLVVGVEARGFVLGAPLALSLGAGFVPARKAGKLPGSPRSISYDLEYGSAEIEIGVDSLPRGTRIVVVDDLLATGGTAAATIELVREFDVELLGVSFLLELEGLGGRDRLPAGVPVTALSTVPN</sequence>
<dbReference type="RefSeq" id="WP_109276241.1">
    <property type="nucleotide sequence ID" value="NZ_QFKX01000004.1"/>
</dbReference>
<dbReference type="AlphaFoldDB" id="A0A2U2RJB9"/>
<evidence type="ECO:0000256" key="8">
    <source>
        <dbReference type="ARBA" id="ARBA00022490"/>
    </source>
</evidence>
<dbReference type="NCBIfam" id="TIGR01090">
    <property type="entry name" value="apt"/>
    <property type="match status" value="1"/>
</dbReference>
<dbReference type="Proteomes" id="UP000245590">
    <property type="component" value="Unassembled WGS sequence"/>
</dbReference>
<dbReference type="FunFam" id="3.40.50.2020:FF:000004">
    <property type="entry name" value="Adenine phosphoribosyltransferase"/>
    <property type="match status" value="1"/>
</dbReference>
<evidence type="ECO:0000256" key="12">
    <source>
        <dbReference type="HAMAP-Rule" id="MF_00004"/>
    </source>
</evidence>
<dbReference type="InterPro" id="IPR029057">
    <property type="entry name" value="PRTase-like"/>
</dbReference>
<feature type="domain" description="Phosphoribosyltransferase" evidence="13">
    <location>
        <begin position="57"/>
        <end position="155"/>
    </location>
</feature>
<reference evidence="14 15" key="1">
    <citation type="submission" date="2018-05" db="EMBL/GenBank/DDBJ databases">
        <title>Brachybacterium sp. M1HQ-2T, whole genome shotgun sequence.</title>
        <authorList>
            <person name="Tuo L."/>
        </authorList>
    </citation>
    <scope>NUCLEOTIDE SEQUENCE [LARGE SCALE GENOMIC DNA]</scope>
    <source>
        <strain evidence="14 15">M1HQ-2</strain>
    </source>
</reference>
<evidence type="ECO:0000259" key="13">
    <source>
        <dbReference type="Pfam" id="PF00156"/>
    </source>
</evidence>
<gene>
    <name evidence="12" type="primary">apt</name>
    <name evidence="14" type="ORF">DEO23_11870</name>
</gene>
<organism evidence="14 15">
    <name type="scientific">Brachybacterium endophyticum</name>
    <dbReference type="NCBI Taxonomy" id="2182385"/>
    <lineage>
        <taxon>Bacteria</taxon>
        <taxon>Bacillati</taxon>
        <taxon>Actinomycetota</taxon>
        <taxon>Actinomycetes</taxon>
        <taxon>Micrococcales</taxon>
        <taxon>Dermabacteraceae</taxon>
        <taxon>Brachybacterium</taxon>
    </lineage>
</organism>
<dbReference type="OrthoDB" id="9803963at2"/>
<dbReference type="UniPathway" id="UPA00588">
    <property type="reaction ID" value="UER00646"/>
</dbReference>
<dbReference type="GO" id="GO:0003999">
    <property type="term" value="F:adenine phosphoribosyltransferase activity"/>
    <property type="evidence" value="ECO:0007669"/>
    <property type="project" value="UniProtKB-UniRule"/>
</dbReference>
<evidence type="ECO:0000256" key="7">
    <source>
        <dbReference type="ARBA" id="ARBA00011893"/>
    </source>
</evidence>
<evidence type="ECO:0000256" key="9">
    <source>
        <dbReference type="ARBA" id="ARBA00022676"/>
    </source>
</evidence>